<keyword evidence="2" id="KW-1185">Reference proteome</keyword>
<dbReference type="RefSeq" id="WP_245787243.1">
    <property type="nucleotide sequence ID" value="NZ_FOEF01000003.1"/>
</dbReference>
<dbReference type="STRING" id="394193.SAMN04489732_103457"/>
<dbReference type="EMBL" id="FOEF01000003">
    <property type="protein sequence ID" value="SEP06531.1"/>
    <property type="molecule type" value="Genomic_DNA"/>
</dbReference>
<sequence length="161" mass="17670">MTGPGDRRLRKRCAARLRELPMPVPFDVRVLCDQVARRRGRPIRLVPMAGLTGVCGLWLATGEADLICYEAATSRPHQEHIILHELAHVLCDHYPSSMPEAAASLLPSLDPAMVRRVLARAGYSTEEEREAELLASLIRQRARTGGSPADRLRSALGDADG</sequence>
<evidence type="ECO:0008006" key="3">
    <source>
        <dbReference type="Google" id="ProtNLM"/>
    </source>
</evidence>
<accession>A0A1H8UTN5</accession>
<reference evidence="2" key="1">
    <citation type="submission" date="2016-10" db="EMBL/GenBank/DDBJ databases">
        <authorList>
            <person name="Varghese N."/>
            <person name="Submissions S."/>
        </authorList>
    </citation>
    <scope>NUCLEOTIDE SEQUENCE [LARGE SCALE GENOMIC DNA]</scope>
    <source>
        <strain evidence="2">DSM 44993</strain>
    </source>
</reference>
<dbReference type="Proteomes" id="UP000198582">
    <property type="component" value="Unassembled WGS sequence"/>
</dbReference>
<evidence type="ECO:0000313" key="2">
    <source>
        <dbReference type="Proteomes" id="UP000198582"/>
    </source>
</evidence>
<name>A0A1H8UTN5_9PSEU</name>
<evidence type="ECO:0000313" key="1">
    <source>
        <dbReference type="EMBL" id="SEP06531.1"/>
    </source>
</evidence>
<dbReference type="AlphaFoldDB" id="A0A1H8UTN5"/>
<protein>
    <recommendedName>
        <fullName evidence="3">IrrE N-terminal-like domain-containing protein</fullName>
    </recommendedName>
</protein>
<gene>
    <name evidence="1" type="ORF">SAMN04489732_103457</name>
</gene>
<proteinExistence type="predicted"/>
<organism evidence="1 2">
    <name type="scientific">Amycolatopsis saalfeldensis</name>
    <dbReference type="NCBI Taxonomy" id="394193"/>
    <lineage>
        <taxon>Bacteria</taxon>
        <taxon>Bacillati</taxon>
        <taxon>Actinomycetota</taxon>
        <taxon>Actinomycetes</taxon>
        <taxon>Pseudonocardiales</taxon>
        <taxon>Pseudonocardiaceae</taxon>
        <taxon>Amycolatopsis</taxon>
    </lineage>
</organism>